<feature type="domain" description="DUF6531" evidence="4">
    <location>
        <begin position="242"/>
        <end position="316"/>
    </location>
</feature>
<organism evidence="7 8">
    <name type="scientific">Dickeya chrysanthemi</name>
    <name type="common">Pectobacterium chrysanthemi</name>
    <name type="synonym">Erwinia chrysanthemi</name>
    <dbReference type="NCBI Taxonomy" id="556"/>
    <lineage>
        <taxon>Bacteria</taxon>
        <taxon>Pseudomonadati</taxon>
        <taxon>Pseudomonadota</taxon>
        <taxon>Gammaproteobacteria</taxon>
        <taxon>Enterobacterales</taxon>
        <taxon>Pectobacteriaceae</taxon>
        <taxon>Dickeya</taxon>
    </lineage>
</organism>
<dbReference type="Pfam" id="PF14414">
    <property type="entry name" value="WHH"/>
    <property type="match status" value="1"/>
</dbReference>
<keyword evidence="3" id="KW-0472">Membrane</keyword>
<dbReference type="InterPro" id="IPR045351">
    <property type="entry name" value="DUF6531"/>
</dbReference>
<keyword evidence="1" id="KW-0677">Repeat</keyword>
<dbReference type="InterPro" id="IPR056823">
    <property type="entry name" value="TEN-like_YD-shell"/>
</dbReference>
<evidence type="ECO:0000313" key="8">
    <source>
        <dbReference type="Proteomes" id="UP001359469"/>
    </source>
</evidence>
<dbReference type="InterPro" id="IPR050708">
    <property type="entry name" value="T6SS_VgrG/RHS"/>
</dbReference>
<dbReference type="PANTHER" id="PTHR32305">
    <property type="match status" value="1"/>
</dbReference>
<gene>
    <name evidence="7" type="ORF">WCU84_15480</name>
</gene>
<keyword evidence="3" id="KW-0812">Transmembrane</keyword>
<dbReference type="Pfam" id="PF20148">
    <property type="entry name" value="DUF6531"/>
    <property type="match status" value="1"/>
</dbReference>
<dbReference type="InterPro" id="IPR006530">
    <property type="entry name" value="YD"/>
</dbReference>
<dbReference type="PANTHER" id="PTHR32305:SF15">
    <property type="entry name" value="PROTEIN RHSA-RELATED"/>
    <property type="match status" value="1"/>
</dbReference>
<dbReference type="Pfam" id="PF05593">
    <property type="entry name" value="RHS_repeat"/>
    <property type="match status" value="2"/>
</dbReference>
<name>A0ABU8JNQ5_DICCH</name>
<dbReference type="InterPro" id="IPR032869">
    <property type="entry name" value="WHH_dom_containing"/>
</dbReference>
<dbReference type="InterPro" id="IPR057925">
    <property type="entry name" value="prePAAR_DddA"/>
</dbReference>
<feature type="compositionally biased region" description="Gly residues" evidence="2">
    <location>
        <begin position="1387"/>
        <end position="1402"/>
    </location>
</feature>
<feature type="region of interest" description="Disordered" evidence="2">
    <location>
        <begin position="1382"/>
        <end position="1402"/>
    </location>
</feature>
<evidence type="ECO:0000259" key="6">
    <source>
        <dbReference type="Pfam" id="PF25799"/>
    </source>
</evidence>
<feature type="domain" description="Teneurin-like YD-shell" evidence="5">
    <location>
        <begin position="966"/>
        <end position="1250"/>
    </location>
</feature>
<keyword evidence="3" id="KW-1133">Transmembrane helix</keyword>
<dbReference type="InterPro" id="IPR008727">
    <property type="entry name" value="PAAR_motif"/>
</dbReference>
<sequence>MFEAARVGDGIGHSGALAGMIAGTIVGGLIAAVGGIAAGALFMAGIASSCLGVGVLLVGLSFAVGWGTGVLAEKARDSIAESGASSMSKAGTLLTGSPNVFINSLAAVIATQSMAACNKDGPSMQVAQGSSGVFINGQPASRLGDKINCGASITEGSSNVYIGGEAQTTLPIKPEVPEWLYKVSDLTLLFAGLAGGAGGAFSKVGKLGQLLQKLPGINKIQRIACRYGVLMTAVAAGGIIARPIDVVSGQKFLAGEDELDFVLPSRLSVYWQRCWRSGNPGDSVLGTGWSLFWETTLTRYQDGLVWRAPSGDLISFPVVPAGQRTYCPPEKRWLEHHQDDSWSVYGTDGEVWYYTALSSQGKAVLSRIADPCGNDVLFSWNADGTLQTLKDSADRQVTCRYRDGRLESVWLDASTCLVHYTYNAQGQLITVTGRGGSVRRRFTWQDDGLMSSHEDANGLLSEYTWREIADLPRVVAYRNSAGEQLTLEYDFPGRRRTARRDDGCCAQWELDEDDQVVRFTDYDGRETVQRYSDGELCEVILPGGASRKTTWDNYGRLLSETDPLGRETHYQWYRLTDNVTQVTYADGSSELNLYDDLNRLVEETDALGNPTRYHYPSAQESLPDSVTDALGGTVTLAWDRQGLLTARTDCSGQCTTFEYDRYGQLLASVDAEGHRTRREWDAHGQLTGVIYPDGRRDTLRWNERGQLQAWRDAQSSEVRWQYNALGQPVSVTDRLRRVKRWHYDVRGQLLRLENGNGAEYRFGYDAAGRLVNERRVDGVELTFRYDEAGYLCQRSQRGQAANDEAIPHVYQHDVAGQLVRRAHAHAVFHYQHDDRGRLVSLKREPSEAGLALGISADEVRLSYDAAGYLSGEHGSGGEIAYRRDALGNVSTLSLPDGDELHWLRYGSGHVSAVKFNHQVVSEFTRDRLHREITRTQGRREQQRTYDSLGRLTSQRSALWEVAEPEQRILSRALSYTASGELASVRDSLRGDVEYDYDAEGRLVKRADVHWQVHHRAYGYDGADNLRDAEDRHGIFPLADNRLLHWRNLWNQYDGQGNLTRRREGETEQYYQYDADNRLVAARGRGPQGEFVARYGYDALGRRTGKTVTWCESGKQEETHFLWEGYRLLQVRQPDRKESYVYDPTVWWSPLARITQQSGSREGDIRWFITDRNGAPLEMTDADGSVRWSGDYGSFGQLRGQTQDSEGLRDGKAVEPQPLRYAGQYADEETGLHYNLFRYYDPTVGRFTTQDPIGLAGGINLYQYAPNPIRWIDPLGLYNGEGQRELGKYHVFHEHTLDSSEYTMTDKEHFSRANESVYKRLQVDPEFKRELQTKYPGVVEHVQPMKNGKFRGSSPKNMTWHHGDTPGSLQLADFKDHQTYHKIYHPDGTGGRNKWGGGTPCRK</sequence>
<proteinExistence type="predicted"/>
<feature type="transmembrane region" description="Helical" evidence="3">
    <location>
        <begin position="20"/>
        <end position="43"/>
    </location>
</feature>
<reference evidence="7 8" key="1">
    <citation type="submission" date="2024-03" db="EMBL/GenBank/DDBJ databases">
        <title>Analysis of soft rot Pectobacteriaceae population diversity in US potato growing regions between 2016 and 2022.</title>
        <authorList>
            <person name="Ma X."/>
            <person name="Zhang X."/>
            <person name="Stodghill P."/>
            <person name="Rioux R."/>
            <person name="Babler B."/>
            <person name="Shrestha S."/>
            <person name="Babler B."/>
            <person name="Rivedal H."/>
            <person name="Frost K."/>
            <person name="Hao J."/>
            <person name="Secor G."/>
            <person name="Swingle B."/>
        </authorList>
    </citation>
    <scope>NUCLEOTIDE SEQUENCE [LARGE SCALE GENOMIC DNA]</scope>
    <source>
        <strain evidence="7 8">SR64</strain>
    </source>
</reference>
<evidence type="ECO:0000259" key="5">
    <source>
        <dbReference type="Pfam" id="PF25023"/>
    </source>
</evidence>
<dbReference type="NCBIfam" id="TIGR01643">
    <property type="entry name" value="YD_repeat_2x"/>
    <property type="match status" value="6"/>
</dbReference>
<keyword evidence="8" id="KW-1185">Reference proteome</keyword>
<comment type="caution">
    <text evidence="7">The sequence shown here is derived from an EMBL/GenBank/DDBJ whole genome shotgun (WGS) entry which is preliminary data.</text>
</comment>
<protein>
    <submittedName>
        <fullName evidence="7">RHS repeat-associated core domain-containing protein</fullName>
    </submittedName>
</protein>
<evidence type="ECO:0000256" key="2">
    <source>
        <dbReference type="SAM" id="MobiDB-lite"/>
    </source>
</evidence>
<dbReference type="RefSeq" id="WP_336730021.1">
    <property type="nucleotide sequence ID" value="NZ_JBBBOO010000011.1"/>
</dbReference>
<dbReference type="Pfam" id="PF05488">
    <property type="entry name" value="PAAR_motif"/>
    <property type="match status" value="1"/>
</dbReference>
<dbReference type="EMBL" id="JBBBOO010000011">
    <property type="protein sequence ID" value="MEI7065060.1"/>
    <property type="molecule type" value="Genomic_DNA"/>
</dbReference>
<dbReference type="Gene3D" id="2.180.10.10">
    <property type="entry name" value="RHS repeat-associated core"/>
    <property type="match status" value="2"/>
</dbReference>
<evidence type="ECO:0000256" key="1">
    <source>
        <dbReference type="ARBA" id="ARBA00022737"/>
    </source>
</evidence>
<dbReference type="Pfam" id="PF25023">
    <property type="entry name" value="TEN_YD-shell"/>
    <property type="match status" value="2"/>
</dbReference>
<feature type="domain" description="Double-stranded DNA deaminase toxin A prePAAR motif" evidence="6">
    <location>
        <begin position="1"/>
        <end position="53"/>
    </location>
</feature>
<dbReference type="CDD" id="cd14742">
    <property type="entry name" value="PAAR_RHS"/>
    <property type="match status" value="1"/>
</dbReference>
<dbReference type="Gene3D" id="2.60.200.60">
    <property type="match status" value="1"/>
</dbReference>
<evidence type="ECO:0000259" key="4">
    <source>
        <dbReference type="Pfam" id="PF20148"/>
    </source>
</evidence>
<dbReference type="Pfam" id="PF25799">
    <property type="entry name" value="prePAAR_I"/>
    <property type="match status" value="1"/>
</dbReference>
<feature type="transmembrane region" description="Helical" evidence="3">
    <location>
        <begin position="50"/>
        <end position="72"/>
    </location>
</feature>
<evidence type="ECO:0000256" key="3">
    <source>
        <dbReference type="SAM" id="Phobius"/>
    </source>
</evidence>
<accession>A0ABU8JNQ5</accession>
<evidence type="ECO:0000313" key="7">
    <source>
        <dbReference type="EMBL" id="MEI7065060.1"/>
    </source>
</evidence>
<dbReference type="InterPro" id="IPR031325">
    <property type="entry name" value="RHS_repeat"/>
</dbReference>
<dbReference type="InterPro" id="IPR022385">
    <property type="entry name" value="Rhs_assc_core"/>
</dbReference>
<dbReference type="Proteomes" id="UP001359469">
    <property type="component" value="Unassembled WGS sequence"/>
</dbReference>
<dbReference type="NCBIfam" id="TIGR03696">
    <property type="entry name" value="Rhs_assc_core"/>
    <property type="match status" value="1"/>
</dbReference>
<feature type="domain" description="Teneurin-like YD-shell" evidence="5">
    <location>
        <begin position="714"/>
        <end position="840"/>
    </location>
</feature>